<dbReference type="STRING" id="573501.SAMN04487999_2414"/>
<protein>
    <recommendedName>
        <fullName evidence="5">Flagellin biosynthesis protein FlgD</fullName>
    </recommendedName>
</protein>
<dbReference type="Proteomes" id="UP000184240">
    <property type="component" value="Unassembled WGS sequence"/>
</dbReference>
<name>A0A1M5YVV3_9FLAO</name>
<dbReference type="RefSeq" id="WP_084673142.1">
    <property type="nucleotide sequence ID" value="NZ_CAXPJH010000004.1"/>
</dbReference>
<dbReference type="EMBL" id="FQXT01000004">
    <property type="protein sequence ID" value="SHI16151.1"/>
    <property type="molecule type" value="Genomic_DNA"/>
</dbReference>
<evidence type="ECO:0000313" key="4">
    <source>
        <dbReference type="Proteomes" id="UP000290037"/>
    </source>
</evidence>
<dbReference type="Pfam" id="PF10029">
    <property type="entry name" value="DUF2271"/>
    <property type="match status" value="1"/>
</dbReference>
<evidence type="ECO:0000313" key="1">
    <source>
        <dbReference type="EMBL" id="RXG29588.1"/>
    </source>
</evidence>
<reference evidence="2" key="1">
    <citation type="submission" date="2016-11" db="EMBL/GenBank/DDBJ databases">
        <authorList>
            <person name="Jaros S."/>
            <person name="Januszkiewicz K."/>
            <person name="Wedrychowicz H."/>
        </authorList>
    </citation>
    <scope>NUCLEOTIDE SEQUENCE [LARGE SCALE GENOMIC DNA]</scope>
    <source>
        <strain evidence="2">DSM 19859</strain>
    </source>
</reference>
<organism evidence="2 3">
    <name type="scientific">Leeuwenhoekiella palythoae</name>
    <dbReference type="NCBI Taxonomy" id="573501"/>
    <lineage>
        <taxon>Bacteria</taxon>
        <taxon>Pseudomonadati</taxon>
        <taxon>Bacteroidota</taxon>
        <taxon>Flavobacteriia</taxon>
        <taxon>Flavobacteriales</taxon>
        <taxon>Flavobacteriaceae</taxon>
        <taxon>Leeuwenhoekiella</taxon>
    </lineage>
</organism>
<evidence type="ECO:0008006" key="5">
    <source>
        <dbReference type="Google" id="ProtNLM"/>
    </source>
</evidence>
<dbReference type="Proteomes" id="UP000290037">
    <property type="component" value="Unassembled WGS sequence"/>
</dbReference>
<dbReference type="EMBL" id="QOVN01000003">
    <property type="protein sequence ID" value="RXG29588.1"/>
    <property type="molecule type" value="Genomic_DNA"/>
</dbReference>
<accession>A0A1M5YVV3</accession>
<dbReference type="AlphaFoldDB" id="A0A1M5YVV3"/>
<evidence type="ECO:0000313" key="2">
    <source>
        <dbReference type="EMBL" id="SHI16151.1"/>
    </source>
</evidence>
<reference evidence="1 4" key="3">
    <citation type="submission" date="2018-07" db="EMBL/GenBank/DDBJ databases">
        <title>Leeuwenhoekiella genomics.</title>
        <authorList>
            <person name="Tahon G."/>
            <person name="Willems A."/>
        </authorList>
    </citation>
    <scope>NUCLEOTIDE SEQUENCE [LARGE SCALE GENOMIC DNA]</scope>
    <source>
        <strain evidence="1 4">LMG 24856</strain>
    </source>
</reference>
<evidence type="ECO:0000313" key="3">
    <source>
        <dbReference type="Proteomes" id="UP000184240"/>
    </source>
</evidence>
<dbReference type="OrthoDB" id="1430845at2"/>
<keyword evidence="4" id="KW-1185">Reference proteome</keyword>
<dbReference type="InterPro" id="IPR014469">
    <property type="entry name" value="DUF2271"/>
</dbReference>
<sequence>MKRILCCLVAVLVLGATQGWRSKSDEQLKLKCLIQLTNYSGEGAYMAASLIDQNGTYEQTLYVMGQDEKWYNELVSWFSFFEKKKEAVDAISGATIAGGERTICVLEIPKEKLDKGYKLRFETSVESQKYYENDVEVALTSSTIKGNYEGTGYIRYVRLIPN</sequence>
<reference evidence="3" key="2">
    <citation type="submission" date="2016-11" db="EMBL/GenBank/DDBJ databases">
        <authorList>
            <person name="Varghese N."/>
            <person name="Submissions S."/>
        </authorList>
    </citation>
    <scope>NUCLEOTIDE SEQUENCE [LARGE SCALE GENOMIC DNA]</scope>
    <source>
        <strain evidence="3">DSM 19859</strain>
    </source>
</reference>
<proteinExistence type="predicted"/>
<gene>
    <name evidence="1" type="ORF">DSM01_1690</name>
    <name evidence="2" type="ORF">SAMN04487999_2414</name>
</gene>